<evidence type="ECO:0000256" key="5">
    <source>
        <dbReference type="ARBA" id="ARBA00022927"/>
    </source>
</evidence>
<keyword evidence="5" id="KW-0653">Protein transport</keyword>
<dbReference type="PROSITE" id="PS50192">
    <property type="entry name" value="T_SNARE"/>
    <property type="match status" value="1"/>
</dbReference>
<comment type="similarity">
    <text evidence="2 7">Belongs to the syntaxin family.</text>
</comment>
<dbReference type="SMART" id="SM00397">
    <property type="entry name" value="t_SNARE"/>
    <property type="match status" value="1"/>
</dbReference>
<dbReference type="Gene3D" id="1.25.70.10">
    <property type="entry name" value="Transcription termination factor 3, mitochondrial"/>
    <property type="match status" value="1"/>
</dbReference>
<dbReference type="AlphaFoldDB" id="A0A7J6X1V7"/>
<dbReference type="InterPro" id="IPR038538">
    <property type="entry name" value="MTERF_sf"/>
</dbReference>
<dbReference type="FunFam" id="1.20.58.70:FF:000003">
    <property type="entry name" value="Qa-SNARE, Sso1/Syntaxin1-type, SYP12A-group"/>
    <property type="match status" value="1"/>
</dbReference>
<evidence type="ECO:0000256" key="9">
    <source>
        <dbReference type="SAM" id="Phobius"/>
    </source>
</evidence>
<evidence type="ECO:0000259" key="10">
    <source>
        <dbReference type="PROSITE" id="PS50192"/>
    </source>
</evidence>
<dbReference type="PANTHER" id="PTHR13068:SF98">
    <property type="entry name" value="TRANSCRIPTION TERMINATION FACTOR MTERF2, CHLOROPLASTIC"/>
    <property type="match status" value="1"/>
</dbReference>
<evidence type="ECO:0000256" key="4">
    <source>
        <dbReference type="ARBA" id="ARBA00022472"/>
    </source>
</evidence>
<keyword evidence="3" id="KW-0813">Transport</keyword>
<dbReference type="SMART" id="SM00503">
    <property type="entry name" value="SynN"/>
    <property type="match status" value="1"/>
</dbReference>
<organism evidence="11 12">
    <name type="scientific">Thalictrum thalictroides</name>
    <name type="common">Rue-anemone</name>
    <name type="synonym">Anemone thalictroides</name>
    <dbReference type="NCBI Taxonomy" id="46969"/>
    <lineage>
        <taxon>Eukaryota</taxon>
        <taxon>Viridiplantae</taxon>
        <taxon>Streptophyta</taxon>
        <taxon>Embryophyta</taxon>
        <taxon>Tracheophyta</taxon>
        <taxon>Spermatophyta</taxon>
        <taxon>Magnoliopsida</taxon>
        <taxon>Ranunculales</taxon>
        <taxon>Ranunculaceae</taxon>
        <taxon>Thalictroideae</taxon>
        <taxon>Thalictrum</taxon>
    </lineage>
</organism>
<dbReference type="CDD" id="cd00179">
    <property type="entry name" value="SynN"/>
    <property type="match status" value="1"/>
</dbReference>
<feature type="transmembrane region" description="Helical" evidence="9">
    <location>
        <begin position="287"/>
        <end position="307"/>
    </location>
</feature>
<dbReference type="InterPro" id="IPR000727">
    <property type="entry name" value="T_SNARE_dom"/>
</dbReference>
<keyword evidence="4" id="KW-0805">Transcription regulation</keyword>
<dbReference type="Pfam" id="PF00804">
    <property type="entry name" value="Syntaxin"/>
    <property type="match status" value="1"/>
</dbReference>
<evidence type="ECO:0000256" key="6">
    <source>
        <dbReference type="ARBA" id="ARBA00022946"/>
    </source>
</evidence>
<keyword evidence="9" id="KW-0812">Transmembrane</keyword>
<dbReference type="EMBL" id="JABWDY010006415">
    <property type="protein sequence ID" value="KAF5203699.1"/>
    <property type="molecule type" value="Genomic_DNA"/>
</dbReference>
<protein>
    <submittedName>
        <fullName evidence="11">Transcription termination factor mterf2 protein</fullName>
    </submittedName>
</protein>
<dbReference type="SUPFAM" id="SSF47661">
    <property type="entry name" value="t-snare proteins"/>
    <property type="match status" value="1"/>
</dbReference>
<gene>
    <name evidence="11" type="ORF">FRX31_006715</name>
</gene>
<dbReference type="GO" id="GO:0016020">
    <property type="term" value="C:membrane"/>
    <property type="evidence" value="ECO:0007669"/>
    <property type="project" value="InterPro"/>
</dbReference>
<accession>A0A7J6X1V7</accession>
<dbReference type="PROSITE" id="PS00914">
    <property type="entry name" value="SYNTAXIN"/>
    <property type="match status" value="1"/>
</dbReference>
<dbReference type="InterPro" id="IPR003690">
    <property type="entry name" value="MTERF"/>
</dbReference>
<dbReference type="GO" id="GO:0006353">
    <property type="term" value="P:DNA-templated transcription termination"/>
    <property type="evidence" value="ECO:0007669"/>
    <property type="project" value="UniProtKB-KW"/>
</dbReference>
<evidence type="ECO:0000256" key="7">
    <source>
        <dbReference type="RuleBase" id="RU003858"/>
    </source>
</evidence>
<evidence type="ECO:0000313" key="12">
    <source>
        <dbReference type="Proteomes" id="UP000554482"/>
    </source>
</evidence>
<name>A0A7J6X1V7_THATH</name>
<comment type="similarity">
    <text evidence="1">Belongs to the mTERF family.</text>
</comment>
<dbReference type="SMART" id="SM00733">
    <property type="entry name" value="Mterf"/>
    <property type="match status" value="8"/>
</dbReference>
<keyword evidence="9" id="KW-0472">Membrane</keyword>
<evidence type="ECO:0000256" key="1">
    <source>
        <dbReference type="ARBA" id="ARBA00007692"/>
    </source>
</evidence>
<reference evidence="11 12" key="1">
    <citation type="submission" date="2020-06" db="EMBL/GenBank/DDBJ databases">
        <title>Transcriptomic and genomic resources for Thalictrum thalictroides and T. hernandezii: Facilitating candidate gene discovery in an emerging model plant lineage.</title>
        <authorList>
            <person name="Arias T."/>
            <person name="Riano-Pachon D.M."/>
            <person name="Di Stilio V.S."/>
        </authorList>
    </citation>
    <scope>NUCLEOTIDE SEQUENCE [LARGE SCALE GENOMIC DNA]</scope>
    <source>
        <strain evidence="12">cv. WT478/WT964</strain>
        <tissue evidence="11">Leaves</tissue>
    </source>
</reference>
<dbReference type="InterPro" id="IPR006012">
    <property type="entry name" value="Syntaxin/epimorphin_CS"/>
</dbReference>
<dbReference type="FunFam" id="1.25.70.10:FF:000009">
    <property type="entry name" value="BnaA09g42960D protein"/>
    <property type="match status" value="1"/>
</dbReference>
<dbReference type="OrthoDB" id="637682at2759"/>
<proteinExistence type="inferred from homology"/>
<keyword evidence="8" id="KW-0175">Coiled coil</keyword>
<keyword evidence="4" id="KW-0806">Transcription termination</keyword>
<evidence type="ECO:0000313" key="11">
    <source>
        <dbReference type="EMBL" id="KAF5203699.1"/>
    </source>
</evidence>
<keyword evidence="4" id="KW-0804">Transcription</keyword>
<evidence type="ECO:0000256" key="2">
    <source>
        <dbReference type="ARBA" id="ARBA00009063"/>
    </source>
</evidence>
<dbReference type="GO" id="GO:0003676">
    <property type="term" value="F:nucleic acid binding"/>
    <property type="evidence" value="ECO:0007669"/>
    <property type="project" value="InterPro"/>
</dbReference>
<dbReference type="PANTHER" id="PTHR13068">
    <property type="entry name" value="CGI-12 PROTEIN-RELATED"/>
    <property type="match status" value="1"/>
</dbReference>
<evidence type="ECO:0000256" key="3">
    <source>
        <dbReference type="ARBA" id="ARBA00022448"/>
    </source>
</evidence>
<comment type="caution">
    <text evidence="11">The sequence shown here is derived from an EMBL/GenBank/DDBJ whole genome shotgun (WGS) entry which is preliminary data.</text>
</comment>
<keyword evidence="12" id="KW-1185">Reference proteome</keyword>
<dbReference type="CDD" id="cd15848">
    <property type="entry name" value="SNARE_syntaxin1-like"/>
    <property type="match status" value="1"/>
</dbReference>
<evidence type="ECO:0000256" key="8">
    <source>
        <dbReference type="SAM" id="Coils"/>
    </source>
</evidence>
<dbReference type="InterPro" id="IPR010989">
    <property type="entry name" value="SNARE"/>
</dbReference>
<keyword evidence="6" id="KW-0809">Transit peptide</keyword>
<dbReference type="Pfam" id="PF02536">
    <property type="entry name" value="mTERF"/>
    <property type="match status" value="1"/>
</dbReference>
<dbReference type="GO" id="GO:0005484">
    <property type="term" value="F:SNAP receptor activity"/>
    <property type="evidence" value="ECO:0007669"/>
    <property type="project" value="InterPro"/>
</dbReference>
<dbReference type="GO" id="GO:0016192">
    <property type="term" value="P:vesicle-mediated transport"/>
    <property type="evidence" value="ECO:0007669"/>
    <property type="project" value="InterPro"/>
</dbReference>
<dbReference type="Pfam" id="PF05739">
    <property type="entry name" value="SNARE"/>
    <property type="match status" value="1"/>
</dbReference>
<dbReference type="FunFam" id="1.20.5.110:FF:000008">
    <property type="entry name" value="Syntaxin 132"/>
    <property type="match status" value="1"/>
</dbReference>
<sequence>MNDLMTKSFVSYVDLKKEAMKDLEAGPDYGLEMTNASHVEPNLAQFLEEAEKVKVEMGSIRDILGKLQDANEESKSLHKPEALKSLRNRVNSDILSVLKKARTIRSRIEDMDRANEDNRRLSGYKAGTPIDRARTSVTNGLRKKLKELMMDFQELRQKMMSEYREMVGRRYFTVTGEYPEEDVIEKIITNGEGGGEDFLQNAIQQHGRGKVLETVVEIKDRHDTAKEIEKSLLELHQVFLDMAVMVEAQGEQMDDIEHHVMHAAQYVKDGSKNLKTAKDYQRSSRKCMCIGLILLLILILVVVIPIATSFSNSSSPPPLARLFPGGEVDIDNDKMLKQALEIRQKVTSEVLKECMRSAKFSITYSTNLVSLMPEFIDHVMIESAAMKQLPEFSHSTFNARAKTFIQNSNVVLLVRWLKHHSLTYPQIGKLICMSCGNLESIRQSVEWLKTIYVKGNFLGLVIIKAGSSVLERSPDELDEIIEYLEGKGIRRDWIGYVVSRCPQVLSFTMEEDFGTMVFDYPKSFGALTLEEMTCKVNYLKEFGLSNEEVGRLLAFKPQLMACSIEERWKPLVKYLYYLGIRRDGMKRMLTLKPMVFCVDLETTIAPKVRFFLDIGIREEAIGRMLVRFPTLLTYSLYKKIRPVVIFLITNAGVTQKDIGKVIALGPELVGCSIVHKLEVNVKYYLSLGIYLRSLGEMIADFPMLLRYNLEILRPKYRYLRRTMVQPLQDLIEFPRFFSYSLEGRIIPRHKIVVENRLNFKLRYMLACSDEEFKQRVELAIEKRNNFESGNVDALLPNSQATDNFTEREQLDTLKVETC</sequence>
<keyword evidence="9" id="KW-1133">Transmembrane helix</keyword>
<feature type="coiled-coil region" evidence="8">
    <location>
        <begin position="138"/>
        <end position="165"/>
    </location>
</feature>
<dbReference type="InterPro" id="IPR006011">
    <property type="entry name" value="Syntaxin_N"/>
</dbReference>
<dbReference type="GO" id="GO:0006886">
    <property type="term" value="P:intracellular protein transport"/>
    <property type="evidence" value="ECO:0007669"/>
    <property type="project" value="InterPro"/>
</dbReference>
<dbReference type="Proteomes" id="UP000554482">
    <property type="component" value="Unassembled WGS sequence"/>
</dbReference>
<dbReference type="Gene3D" id="1.20.58.70">
    <property type="match status" value="1"/>
</dbReference>
<dbReference type="Gene3D" id="1.20.5.110">
    <property type="match status" value="1"/>
</dbReference>
<feature type="domain" description="T-SNARE coiled-coil homology" evidence="10">
    <location>
        <begin position="215"/>
        <end position="277"/>
    </location>
</feature>